<dbReference type="RefSeq" id="WP_129252295.1">
    <property type="nucleotide sequence ID" value="NZ_SAXA01000001.1"/>
</dbReference>
<dbReference type="GO" id="GO:0005886">
    <property type="term" value="C:plasma membrane"/>
    <property type="evidence" value="ECO:0007669"/>
    <property type="project" value="UniProtKB-SubCell"/>
</dbReference>
<evidence type="ECO:0000259" key="8">
    <source>
        <dbReference type="Pfam" id="PF12704"/>
    </source>
</evidence>
<gene>
    <name evidence="9" type="ORF">EO244_01690</name>
</gene>
<dbReference type="Proteomes" id="UP000289703">
    <property type="component" value="Unassembled WGS sequence"/>
</dbReference>
<dbReference type="Pfam" id="PF12704">
    <property type="entry name" value="MacB_PCD"/>
    <property type="match status" value="1"/>
</dbReference>
<feature type="transmembrane region" description="Helical" evidence="6">
    <location>
        <begin position="417"/>
        <end position="437"/>
    </location>
</feature>
<evidence type="ECO:0000259" key="7">
    <source>
        <dbReference type="Pfam" id="PF02687"/>
    </source>
</evidence>
<feature type="domain" description="ABC3 transporter permease C-terminal" evidence="7">
    <location>
        <begin position="662"/>
        <end position="775"/>
    </location>
</feature>
<keyword evidence="10" id="KW-1185">Reference proteome</keyword>
<comment type="subcellular location">
    <subcellularLocation>
        <location evidence="1">Cell membrane</location>
        <topology evidence="1">Multi-pass membrane protein</topology>
    </subcellularLocation>
</comment>
<keyword evidence="4 6" id="KW-1133">Transmembrane helix</keyword>
<evidence type="ECO:0000313" key="10">
    <source>
        <dbReference type="Proteomes" id="UP000289703"/>
    </source>
</evidence>
<dbReference type="PANTHER" id="PTHR30572">
    <property type="entry name" value="MEMBRANE COMPONENT OF TRANSPORTER-RELATED"/>
    <property type="match status" value="1"/>
</dbReference>
<evidence type="ECO:0000313" key="9">
    <source>
        <dbReference type="EMBL" id="RXQ97621.1"/>
    </source>
</evidence>
<dbReference type="OrthoDB" id="973461at2"/>
<reference evidence="9 10" key="1">
    <citation type="submission" date="2019-01" db="EMBL/GenBank/DDBJ databases">
        <title>Ancylomarina salipaludis sp. nov., isolated from a salt marsh.</title>
        <authorList>
            <person name="Yoon J.-H."/>
        </authorList>
    </citation>
    <scope>NUCLEOTIDE SEQUENCE [LARGE SCALE GENOMIC DNA]</scope>
    <source>
        <strain evidence="9 10">SHSM-M15</strain>
    </source>
</reference>
<feature type="transmembrane region" description="Helical" evidence="6">
    <location>
        <begin position="371"/>
        <end position="396"/>
    </location>
</feature>
<evidence type="ECO:0000256" key="2">
    <source>
        <dbReference type="ARBA" id="ARBA00022475"/>
    </source>
</evidence>
<feature type="domain" description="ABC3 transporter permease C-terminal" evidence="7">
    <location>
        <begin position="283"/>
        <end position="394"/>
    </location>
</feature>
<sequence>MFKIFLNTVFRKLYLQKGYSLINILGLATGITCSLLILLWVEYELSFDSFHQNKSQIYSVYENQTYADGETFTVYATPAPLAANLKENIDEIDKATRISRTWGKLMLSTEGSTFVENSGLCVDPDFFKIFSFPVLLGNPNLVMPDERSIVITEKMSKRYFGEDNPLGKTISINTNLKYHVSAVLKDSPKNSSLYFDFLLPFNFIKENWGFNLNNWDSHAFLTIIQIKNNTYIPSLETKIKPYIKQNLKQSNTDLALQKFSDYHLHSINGNKLSPILYIRIFTLVAFIILLIACFNYMNLSTARSERRAREVAVRKVVGAHKRGLFALFMAESIFISLLAFGLAIVLVELLLPFFKELTQRDLTLKLSNPTLLLSFAAIVLFTGFVSGSYPALYLSSFKPIRILKGKLYRDSHLFRKLMVIIQFIISVALIICSSVIYRQLDFLQDKDVGYQKDNIIYIEMLDNFQKHYPKLKENLIKIPGVLKVTAANQMPINFTNSTSDISWKGKSKDAKDVLFQLSFVDYDFIETFEMEVLQGRAFSSKQGADSLKLVINEAAASVMNMKYTIGEKVKIWDYEGEVIGIVKNFNFNSLQVGVKPLLMLMSSDEFKYIAIKTSGDEQPIINKIRETWSKSFPKIPFSYRLLKDDFSYLYKAESRMSLVFISFTLIAIIISALGLFGLSSYIIEQKYKEMGIRKVFGAEFQNLLRSFLYRFLKWILLANLIAWPIAYFLMQWWLAGFAYRIHISWMEFLGAGLLSILIAFITVFYQSYKISTIAPIKAIRYE</sequence>
<feature type="transmembrane region" description="Helical" evidence="6">
    <location>
        <begin position="745"/>
        <end position="765"/>
    </location>
</feature>
<keyword evidence="2" id="KW-1003">Cell membrane</keyword>
<evidence type="ECO:0000256" key="1">
    <source>
        <dbReference type="ARBA" id="ARBA00004651"/>
    </source>
</evidence>
<comment type="caution">
    <text evidence="9">The sequence shown here is derived from an EMBL/GenBank/DDBJ whole genome shotgun (WGS) entry which is preliminary data.</text>
</comment>
<feature type="transmembrane region" description="Helical" evidence="6">
    <location>
        <begin position="711"/>
        <end position="733"/>
    </location>
</feature>
<keyword evidence="5 6" id="KW-0472">Membrane</keyword>
<dbReference type="EMBL" id="SAXA01000001">
    <property type="protein sequence ID" value="RXQ97621.1"/>
    <property type="molecule type" value="Genomic_DNA"/>
</dbReference>
<keyword evidence="3 6" id="KW-0812">Transmembrane</keyword>
<evidence type="ECO:0000256" key="5">
    <source>
        <dbReference type="ARBA" id="ARBA00023136"/>
    </source>
</evidence>
<feature type="transmembrane region" description="Helical" evidence="6">
    <location>
        <begin position="21"/>
        <end position="41"/>
    </location>
</feature>
<name>A0A4Q1JRU8_9BACT</name>
<evidence type="ECO:0000256" key="4">
    <source>
        <dbReference type="ARBA" id="ARBA00022989"/>
    </source>
</evidence>
<evidence type="ECO:0000256" key="3">
    <source>
        <dbReference type="ARBA" id="ARBA00022692"/>
    </source>
</evidence>
<dbReference type="AlphaFoldDB" id="A0A4Q1JRU8"/>
<protein>
    <submittedName>
        <fullName evidence="9">FtsX-like permease family protein</fullName>
    </submittedName>
</protein>
<feature type="transmembrane region" description="Helical" evidence="6">
    <location>
        <begin position="324"/>
        <end position="351"/>
    </location>
</feature>
<feature type="transmembrane region" description="Helical" evidence="6">
    <location>
        <begin position="658"/>
        <end position="683"/>
    </location>
</feature>
<dbReference type="InterPro" id="IPR003838">
    <property type="entry name" value="ABC3_permease_C"/>
</dbReference>
<dbReference type="GO" id="GO:0022857">
    <property type="term" value="F:transmembrane transporter activity"/>
    <property type="evidence" value="ECO:0007669"/>
    <property type="project" value="TreeGrafter"/>
</dbReference>
<feature type="domain" description="MacB-like periplasmic core" evidence="8">
    <location>
        <begin position="20"/>
        <end position="240"/>
    </location>
</feature>
<dbReference type="InterPro" id="IPR050250">
    <property type="entry name" value="Macrolide_Exporter_MacB"/>
</dbReference>
<proteinExistence type="predicted"/>
<dbReference type="Pfam" id="PF02687">
    <property type="entry name" value="FtsX"/>
    <property type="match status" value="2"/>
</dbReference>
<organism evidence="9 10">
    <name type="scientific">Ancylomarina salipaludis</name>
    <dbReference type="NCBI Taxonomy" id="2501299"/>
    <lineage>
        <taxon>Bacteria</taxon>
        <taxon>Pseudomonadati</taxon>
        <taxon>Bacteroidota</taxon>
        <taxon>Bacteroidia</taxon>
        <taxon>Marinilabiliales</taxon>
        <taxon>Marinifilaceae</taxon>
        <taxon>Ancylomarina</taxon>
    </lineage>
</organism>
<accession>A0A4Q1JRU8</accession>
<feature type="transmembrane region" description="Helical" evidence="6">
    <location>
        <begin position="276"/>
        <end position="297"/>
    </location>
</feature>
<evidence type="ECO:0000256" key="6">
    <source>
        <dbReference type="SAM" id="Phobius"/>
    </source>
</evidence>
<dbReference type="PANTHER" id="PTHR30572:SF18">
    <property type="entry name" value="ABC-TYPE MACROLIDE FAMILY EXPORT SYSTEM PERMEASE COMPONENT 2"/>
    <property type="match status" value="1"/>
</dbReference>
<dbReference type="InterPro" id="IPR025857">
    <property type="entry name" value="MacB_PCD"/>
</dbReference>